<comment type="caution">
    <text evidence="2">The sequence shown here is derived from an EMBL/GenBank/DDBJ whole genome shotgun (WGS) entry which is preliminary data.</text>
</comment>
<reference evidence="2 3" key="1">
    <citation type="submission" date="2015-12" db="EMBL/GenBank/DDBJ databases">
        <title>The genome of Folsomia candida.</title>
        <authorList>
            <person name="Faddeeva A."/>
            <person name="Derks M.F."/>
            <person name="Anvar Y."/>
            <person name="Smit S."/>
            <person name="Van Straalen N."/>
            <person name="Roelofs D."/>
        </authorList>
    </citation>
    <scope>NUCLEOTIDE SEQUENCE [LARGE SCALE GENOMIC DNA]</scope>
    <source>
        <strain evidence="2 3">VU population</strain>
        <tissue evidence="2">Whole body</tissue>
    </source>
</reference>
<keyword evidence="1" id="KW-0812">Transmembrane</keyword>
<keyword evidence="1" id="KW-0472">Membrane</keyword>
<keyword evidence="3" id="KW-1185">Reference proteome</keyword>
<keyword evidence="1" id="KW-1133">Transmembrane helix</keyword>
<evidence type="ECO:0000313" key="3">
    <source>
        <dbReference type="Proteomes" id="UP000198287"/>
    </source>
</evidence>
<gene>
    <name evidence="2" type="ORF">Fcan01_01079</name>
</gene>
<feature type="transmembrane region" description="Helical" evidence="1">
    <location>
        <begin position="48"/>
        <end position="71"/>
    </location>
</feature>
<proteinExistence type="predicted"/>
<protein>
    <submittedName>
        <fullName evidence="2">Uncharacterized protein</fullName>
    </submittedName>
</protein>
<accession>A0A226EVX1</accession>
<sequence length="149" mass="16333">MSAGGGGVSVGDDASVVGGGLCVFGCATILSGFGALAALVGFDLGPESAFFAINGLGAICFAKCQYLRLGLQRLGLISSRRDDVVRRDEIENREDPEQDLFNRKRKWWWVSQNVTMSALLPKTRKKVHLQNKKKWWKDKLGFPGVSWVS</sequence>
<feature type="transmembrane region" description="Helical" evidence="1">
    <location>
        <begin position="21"/>
        <end position="42"/>
    </location>
</feature>
<dbReference type="EMBL" id="LNIX01000001">
    <property type="protein sequence ID" value="OXA61340.1"/>
    <property type="molecule type" value="Genomic_DNA"/>
</dbReference>
<evidence type="ECO:0000256" key="1">
    <source>
        <dbReference type="SAM" id="Phobius"/>
    </source>
</evidence>
<name>A0A226EVX1_FOLCA</name>
<dbReference type="AlphaFoldDB" id="A0A226EVX1"/>
<evidence type="ECO:0000313" key="2">
    <source>
        <dbReference type="EMBL" id="OXA61340.1"/>
    </source>
</evidence>
<dbReference type="Proteomes" id="UP000198287">
    <property type="component" value="Unassembled WGS sequence"/>
</dbReference>
<organism evidence="2 3">
    <name type="scientific">Folsomia candida</name>
    <name type="common">Springtail</name>
    <dbReference type="NCBI Taxonomy" id="158441"/>
    <lineage>
        <taxon>Eukaryota</taxon>
        <taxon>Metazoa</taxon>
        <taxon>Ecdysozoa</taxon>
        <taxon>Arthropoda</taxon>
        <taxon>Hexapoda</taxon>
        <taxon>Collembola</taxon>
        <taxon>Entomobryomorpha</taxon>
        <taxon>Isotomoidea</taxon>
        <taxon>Isotomidae</taxon>
        <taxon>Proisotominae</taxon>
        <taxon>Folsomia</taxon>
    </lineage>
</organism>